<dbReference type="EMBL" id="CP001349">
    <property type="protein sequence ID" value="ACL56699.1"/>
    <property type="molecule type" value="Genomic_DNA"/>
</dbReference>
<organism evidence="1 2">
    <name type="scientific">Methylobacterium nodulans (strain LMG 21967 / CNCM I-2342 / ORS 2060)</name>
    <dbReference type="NCBI Taxonomy" id="460265"/>
    <lineage>
        <taxon>Bacteria</taxon>
        <taxon>Pseudomonadati</taxon>
        <taxon>Pseudomonadota</taxon>
        <taxon>Alphaproteobacteria</taxon>
        <taxon>Hyphomicrobiales</taxon>
        <taxon>Methylobacteriaceae</taxon>
        <taxon>Methylobacterium</taxon>
    </lineage>
</organism>
<evidence type="ECO:0008006" key="3">
    <source>
        <dbReference type="Google" id="ProtNLM"/>
    </source>
</evidence>
<protein>
    <recommendedName>
        <fullName evidence="3">O-methyltransferase-like protein</fullName>
    </recommendedName>
</protein>
<sequence>MSFLRRQMMIARQRIPAPIRPAFKILKMLAVRGATSPQIPAHLLADCRLLPSRKDLARSLGGGRIAEIGTQHGTFARFLLDEVRPERLHVVDLDFSHTDRSVLEDGRVCVHTGFSAEILSSFEDDTFDWIYIDADHSYEGVRADAEAARTKVKVGGHLVFNDFAHADPFLGVYGVHRAATEFLVRHQWPVRFMSYDPNALYDIAIQRPA</sequence>
<dbReference type="HOGENOM" id="CLU_102911_0_0_5"/>
<dbReference type="InterPro" id="IPR029063">
    <property type="entry name" value="SAM-dependent_MTases_sf"/>
</dbReference>
<evidence type="ECO:0000313" key="1">
    <source>
        <dbReference type="EMBL" id="ACL56699.1"/>
    </source>
</evidence>
<dbReference type="Pfam" id="PF13578">
    <property type="entry name" value="Methyltransf_24"/>
    <property type="match status" value="1"/>
</dbReference>
<dbReference type="Proteomes" id="UP000008207">
    <property type="component" value="Chromosome"/>
</dbReference>
<dbReference type="SUPFAM" id="SSF53335">
    <property type="entry name" value="S-adenosyl-L-methionine-dependent methyltransferases"/>
    <property type="match status" value="1"/>
</dbReference>
<dbReference type="AlphaFoldDB" id="B8IQZ7"/>
<dbReference type="eggNOG" id="COG4122">
    <property type="taxonomic scope" value="Bacteria"/>
</dbReference>
<evidence type="ECO:0000313" key="2">
    <source>
        <dbReference type="Proteomes" id="UP000008207"/>
    </source>
</evidence>
<dbReference type="RefSeq" id="WP_015928392.1">
    <property type="nucleotide sequence ID" value="NC_011894.1"/>
</dbReference>
<proteinExistence type="predicted"/>
<dbReference type="Gene3D" id="3.40.50.150">
    <property type="entry name" value="Vaccinia Virus protein VP39"/>
    <property type="match status" value="1"/>
</dbReference>
<reference evidence="1 2" key="1">
    <citation type="submission" date="2009-01" db="EMBL/GenBank/DDBJ databases">
        <title>Complete sequence of chromosome of Methylobacterium nodulans ORS 2060.</title>
        <authorList>
            <consortium name="US DOE Joint Genome Institute"/>
            <person name="Lucas S."/>
            <person name="Copeland A."/>
            <person name="Lapidus A."/>
            <person name="Glavina del Rio T."/>
            <person name="Dalin E."/>
            <person name="Tice H."/>
            <person name="Bruce D."/>
            <person name="Goodwin L."/>
            <person name="Pitluck S."/>
            <person name="Sims D."/>
            <person name="Brettin T."/>
            <person name="Detter J.C."/>
            <person name="Han C."/>
            <person name="Larimer F."/>
            <person name="Land M."/>
            <person name="Hauser L."/>
            <person name="Kyrpides N."/>
            <person name="Ivanova N."/>
            <person name="Marx C.J."/>
            <person name="Richardson P."/>
        </authorList>
    </citation>
    <scope>NUCLEOTIDE SEQUENCE [LARGE SCALE GENOMIC DNA]</scope>
    <source>
        <strain evidence="2">LMG 21967 / CNCM I-2342 / ORS 2060</strain>
    </source>
</reference>
<dbReference type="KEGG" id="mno:Mnod_1709"/>
<dbReference type="STRING" id="460265.Mnod_1709"/>
<accession>B8IQZ7</accession>
<name>B8IQZ7_METNO</name>
<keyword evidence="2" id="KW-1185">Reference proteome</keyword>
<gene>
    <name evidence="1" type="ordered locus">Mnod_1709</name>
</gene>